<evidence type="ECO:0000313" key="5">
    <source>
        <dbReference type="Proteomes" id="UP000679179"/>
    </source>
</evidence>
<dbReference type="InterPro" id="IPR005913">
    <property type="entry name" value="dTDP_dehydrorham_reduct"/>
</dbReference>
<evidence type="ECO:0000256" key="2">
    <source>
        <dbReference type="RuleBase" id="RU364082"/>
    </source>
</evidence>
<dbReference type="Proteomes" id="UP000679179">
    <property type="component" value="Unassembled WGS sequence"/>
</dbReference>
<dbReference type="Pfam" id="PF04321">
    <property type="entry name" value="RmlD_sub_bind"/>
    <property type="match status" value="1"/>
</dbReference>
<dbReference type="SUPFAM" id="SSF51735">
    <property type="entry name" value="NAD(P)-binding Rossmann-fold domains"/>
    <property type="match status" value="1"/>
</dbReference>
<evidence type="ECO:0000313" key="4">
    <source>
        <dbReference type="EMBL" id="GIM29575.1"/>
    </source>
</evidence>
<keyword evidence="5" id="KW-1185">Reference proteome</keyword>
<comment type="pathway">
    <text evidence="2">Carbohydrate biosynthesis; dTDP-L-rhamnose biosynthesis.</text>
</comment>
<dbReference type="RefSeq" id="WP_212904269.1">
    <property type="nucleotide sequence ID" value="NZ_BOPZ01000019.1"/>
</dbReference>
<comment type="similarity">
    <text evidence="1 2">Belongs to the dTDP-4-dehydrorhamnose reductase family.</text>
</comment>
<comment type="caution">
    <text evidence="4">The sequence shown here is derived from an EMBL/GenBank/DDBJ whole genome shotgun (WGS) entry which is preliminary data.</text>
</comment>
<accession>A0A919S1P6</accession>
<reference evidence="4" key="1">
    <citation type="submission" date="2021-03" db="EMBL/GenBank/DDBJ databases">
        <title>Taxonomic study of Clostridium polyendosporum from meadow-gley soil under rice.</title>
        <authorList>
            <person name="Kobayashi H."/>
            <person name="Tanizawa Y."/>
            <person name="Yagura M."/>
        </authorList>
    </citation>
    <scope>NUCLEOTIDE SEQUENCE</scope>
    <source>
        <strain evidence="4">JCM 30710</strain>
    </source>
</reference>
<dbReference type="PANTHER" id="PTHR10491:SF4">
    <property type="entry name" value="METHIONINE ADENOSYLTRANSFERASE 2 SUBUNIT BETA"/>
    <property type="match status" value="1"/>
</dbReference>
<comment type="function">
    <text evidence="2">Catalyzes the reduction of dTDP-6-deoxy-L-lyxo-4-hexulose to yield dTDP-L-rhamnose.</text>
</comment>
<dbReference type="EC" id="1.1.1.133" evidence="2"/>
<dbReference type="Gene3D" id="3.90.25.10">
    <property type="entry name" value="UDP-galactose 4-epimerase, domain 1"/>
    <property type="match status" value="1"/>
</dbReference>
<dbReference type="GO" id="GO:0005829">
    <property type="term" value="C:cytosol"/>
    <property type="evidence" value="ECO:0007669"/>
    <property type="project" value="TreeGrafter"/>
</dbReference>
<evidence type="ECO:0000256" key="1">
    <source>
        <dbReference type="ARBA" id="ARBA00010944"/>
    </source>
</evidence>
<keyword evidence="2" id="KW-0560">Oxidoreductase</keyword>
<dbReference type="PANTHER" id="PTHR10491">
    <property type="entry name" value="DTDP-4-DEHYDRORHAMNOSE REDUCTASE"/>
    <property type="match status" value="1"/>
</dbReference>
<dbReference type="InterPro" id="IPR029903">
    <property type="entry name" value="RmlD-like-bd"/>
</dbReference>
<gene>
    <name evidence="4" type="ORF">CPJCM30710_22410</name>
</gene>
<dbReference type="Gene3D" id="3.40.50.720">
    <property type="entry name" value="NAD(P)-binding Rossmann-like Domain"/>
    <property type="match status" value="1"/>
</dbReference>
<sequence length="282" mass="31889">MKILILGANGHIGNYLSSYLKAEHEIIPLSKGDLDIREKDSVINIIKSFSPDIVVQAAGISNIDYCEDHETESYSVNTLGTLNVAYACNSLDIPMVYISSGYVYGDSKETPYFETDKCNPINVYGKSKLAGEKLIRTICKKYFIIRTSWCFGGTKCYIKKILDNINSPVFLTSDSIVNPTYIEDLARCISQIIHSDFYGVYNCVNTGYVSKRDVVQFIFEYLRSKKDVYSIPCDFTASLAPRPNFSAMDTKLIYNCFGVIMPTWQDSLTKYLDSIIVFKNYN</sequence>
<proteinExistence type="inferred from homology"/>
<dbReference type="GO" id="GO:0019305">
    <property type="term" value="P:dTDP-rhamnose biosynthetic process"/>
    <property type="evidence" value="ECO:0007669"/>
    <property type="project" value="TreeGrafter"/>
</dbReference>
<evidence type="ECO:0000259" key="3">
    <source>
        <dbReference type="Pfam" id="PF04321"/>
    </source>
</evidence>
<feature type="domain" description="RmlD-like substrate binding" evidence="3">
    <location>
        <begin position="1"/>
        <end position="274"/>
    </location>
</feature>
<dbReference type="EMBL" id="BOPZ01000019">
    <property type="protein sequence ID" value="GIM29575.1"/>
    <property type="molecule type" value="Genomic_DNA"/>
</dbReference>
<organism evidence="4 5">
    <name type="scientific">Clostridium polyendosporum</name>
    <dbReference type="NCBI Taxonomy" id="69208"/>
    <lineage>
        <taxon>Bacteria</taxon>
        <taxon>Bacillati</taxon>
        <taxon>Bacillota</taxon>
        <taxon>Clostridia</taxon>
        <taxon>Eubacteriales</taxon>
        <taxon>Clostridiaceae</taxon>
        <taxon>Clostridium</taxon>
    </lineage>
</organism>
<dbReference type="AlphaFoldDB" id="A0A919S1P6"/>
<dbReference type="GO" id="GO:0008831">
    <property type="term" value="F:dTDP-4-dehydrorhamnose reductase activity"/>
    <property type="evidence" value="ECO:0007669"/>
    <property type="project" value="UniProtKB-EC"/>
</dbReference>
<protein>
    <recommendedName>
        <fullName evidence="2">dTDP-4-dehydrorhamnose reductase</fullName>
        <ecNumber evidence="2">1.1.1.133</ecNumber>
    </recommendedName>
</protein>
<keyword evidence="2" id="KW-0521">NADP</keyword>
<dbReference type="CDD" id="cd05254">
    <property type="entry name" value="dTDP_HR_like_SDR_e"/>
    <property type="match status" value="1"/>
</dbReference>
<name>A0A919S1P6_9CLOT</name>
<dbReference type="InterPro" id="IPR036291">
    <property type="entry name" value="NAD(P)-bd_dom_sf"/>
</dbReference>